<organism evidence="2 3">
    <name type="scientific">Faecalispora sporosphaeroides</name>
    <dbReference type="NCBI Taxonomy" id="1549"/>
    <lineage>
        <taxon>Bacteria</taxon>
        <taxon>Bacillati</taxon>
        <taxon>Bacillota</taxon>
        <taxon>Clostridia</taxon>
        <taxon>Eubacteriales</taxon>
        <taxon>Oscillospiraceae</taxon>
        <taxon>Faecalispora</taxon>
    </lineage>
</organism>
<dbReference type="CDD" id="cd08563">
    <property type="entry name" value="GDPD_TtGDE_like"/>
    <property type="match status" value="1"/>
</dbReference>
<dbReference type="Gene3D" id="3.20.20.190">
    <property type="entry name" value="Phosphatidylinositol (PI) phosphodiesterase"/>
    <property type="match status" value="1"/>
</dbReference>
<gene>
    <name evidence="2" type="ORF">E7512_08155</name>
</gene>
<dbReference type="GO" id="GO:0006629">
    <property type="term" value="P:lipid metabolic process"/>
    <property type="evidence" value="ECO:0007669"/>
    <property type="project" value="InterPro"/>
</dbReference>
<name>A0A928KT53_9FIRM</name>
<dbReference type="SUPFAM" id="SSF51695">
    <property type="entry name" value="PLC-like phosphodiesterases"/>
    <property type="match status" value="1"/>
</dbReference>
<dbReference type="InterPro" id="IPR030395">
    <property type="entry name" value="GP_PDE_dom"/>
</dbReference>
<comment type="caution">
    <text evidence="2">The sequence shown here is derived from an EMBL/GenBank/DDBJ whole genome shotgun (WGS) entry which is preliminary data.</text>
</comment>
<dbReference type="GO" id="GO:0008081">
    <property type="term" value="F:phosphoric diester hydrolase activity"/>
    <property type="evidence" value="ECO:0007669"/>
    <property type="project" value="InterPro"/>
</dbReference>
<dbReference type="RefSeq" id="WP_326840397.1">
    <property type="nucleotide sequence ID" value="NZ_SVNY01000003.1"/>
</dbReference>
<dbReference type="PANTHER" id="PTHR46211:SF1">
    <property type="entry name" value="GLYCEROPHOSPHODIESTER PHOSPHODIESTERASE, CYTOPLASMIC"/>
    <property type="match status" value="1"/>
</dbReference>
<evidence type="ECO:0000259" key="1">
    <source>
        <dbReference type="PROSITE" id="PS51704"/>
    </source>
</evidence>
<dbReference type="Pfam" id="PF03009">
    <property type="entry name" value="GDPD"/>
    <property type="match status" value="1"/>
</dbReference>
<accession>A0A928KT53</accession>
<proteinExistence type="predicted"/>
<dbReference type="Proteomes" id="UP000754750">
    <property type="component" value="Unassembled WGS sequence"/>
</dbReference>
<sequence>MTTKIIAHRGLSSQYPENTMLAFQNAVKLGCDGIELDVQLSRDGIPMVIHDETLFRTTGRRGFVKDYTCAELQTFDAGSGFDAQQGVCRIPTLEEYCNFIKGKEILTDIELKNGIFRYEGMEEKVIDLVLSHRLEDRVQFSSFNHQSMYLCKQLLPKVRCGFLTSDWLVGAGEYVRRCGADDLNPQYLFLTAENIEELMQFDVGIFAWTVDDKDAAQRLISYGISAVITNHPEFLLPHTKNVACG</sequence>
<feature type="domain" description="GP-PDE" evidence="1">
    <location>
        <begin position="3"/>
        <end position="239"/>
    </location>
</feature>
<evidence type="ECO:0000313" key="2">
    <source>
        <dbReference type="EMBL" id="MBE6833538.1"/>
    </source>
</evidence>
<protein>
    <submittedName>
        <fullName evidence="2">Glycerophosphodiester phosphodiesterase</fullName>
    </submittedName>
</protein>
<dbReference type="AlphaFoldDB" id="A0A928KT53"/>
<reference evidence="2" key="1">
    <citation type="submission" date="2019-04" db="EMBL/GenBank/DDBJ databases">
        <title>Evolution of Biomass-Degrading Anaerobic Consortia Revealed by Metagenomics.</title>
        <authorList>
            <person name="Peng X."/>
        </authorList>
    </citation>
    <scope>NUCLEOTIDE SEQUENCE</scope>
    <source>
        <strain evidence="2">SIG551</strain>
    </source>
</reference>
<dbReference type="PROSITE" id="PS51704">
    <property type="entry name" value="GP_PDE"/>
    <property type="match status" value="1"/>
</dbReference>
<dbReference type="PROSITE" id="PS50007">
    <property type="entry name" value="PIPLC_X_DOMAIN"/>
    <property type="match status" value="1"/>
</dbReference>
<dbReference type="InterPro" id="IPR017946">
    <property type="entry name" value="PLC-like_Pdiesterase_TIM-brl"/>
</dbReference>
<dbReference type="EMBL" id="SVNY01000003">
    <property type="protein sequence ID" value="MBE6833538.1"/>
    <property type="molecule type" value="Genomic_DNA"/>
</dbReference>
<evidence type="ECO:0000313" key="3">
    <source>
        <dbReference type="Proteomes" id="UP000754750"/>
    </source>
</evidence>
<dbReference type="PANTHER" id="PTHR46211">
    <property type="entry name" value="GLYCEROPHOSPHORYL DIESTER PHOSPHODIESTERASE"/>
    <property type="match status" value="1"/>
</dbReference>